<reference evidence="1" key="1">
    <citation type="submission" date="2023-06" db="EMBL/GenBank/DDBJ databases">
        <title>Two Chryseobacterium gambrini strains from China.</title>
        <authorList>
            <person name="Zeng J."/>
            <person name="Wu Y."/>
        </authorList>
    </citation>
    <scope>NUCLEOTIDE SEQUENCE</scope>
    <source>
        <strain evidence="1">SQ219</strain>
    </source>
</reference>
<evidence type="ECO:0000313" key="2">
    <source>
        <dbReference type="Proteomes" id="UP001225933"/>
    </source>
</evidence>
<proteinExistence type="predicted"/>
<protein>
    <submittedName>
        <fullName evidence="1">WbqC family protein</fullName>
    </submittedName>
</protein>
<sequence length="234" mass="27380">MKIAVMQPYIFPYIGYFQMINAVDKFIFYDDVNFIKQGWINRNNILLSGKSFLFTVPLSKATSFTLIKDTEINVKLYENWKTKFLLTLSQNYKNAPFFSVVYELVAEVFNKKNRSISDLAIDSILSVSRYLGFTTQFIISSQSYQNQNLERQERLLDICKQEDATDYINAIGGQELYKQEDFSQKGVALHFIKSLPLEYKQFKNIFVPHLSIIDVLMFNSIDDIKNILNKYELK</sequence>
<accession>A0AAJ1VK56</accession>
<dbReference type="RefSeq" id="WP_214588286.1">
    <property type="nucleotide sequence ID" value="NZ_JAUHGV010000007.1"/>
</dbReference>
<evidence type="ECO:0000313" key="1">
    <source>
        <dbReference type="EMBL" id="MDN4012411.1"/>
    </source>
</evidence>
<dbReference type="Proteomes" id="UP001225933">
    <property type="component" value="Unassembled WGS sequence"/>
</dbReference>
<dbReference type="InterPro" id="IPR014985">
    <property type="entry name" value="WbqC"/>
</dbReference>
<dbReference type="Pfam" id="PF08889">
    <property type="entry name" value="WbqC"/>
    <property type="match status" value="1"/>
</dbReference>
<dbReference type="AlphaFoldDB" id="A0AAJ1VK56"/>
<comment type="caution">
    <text evidence="1">The sequence shown here is derived from an EMBL/GenBank/DDBJ whole genome shotgun (WGS) entry which is preliminary data.</text>
</comment>
<dbReference type="EMBL" id="JAUHGV010000007">
    <property type="protein sequence ID" value="MDN4012411.1"/>
    <property type="molecule type" value="Genomic_DNA"/>
</dbReference>
<organism evidence="1 2">
    <name type="scientific">Chryseobacterium gambrini</name>
    <dbReference type="NCBI Taxonomy" id="373672"/>
    <lineage>
        <taxon>Bacteria</taxon>
        <taxon>Pseudomonadati</taxon>
        <taxon>Bacteroidota</taxon>
        <taxon>Flavobacteriia</taxon>
        <taxon>Flavobacteriales</taxon>
        <taxon>Weeksellaceae</taxon>
        <taxon>Chryseobacterium group</taxon>
        <taxon>Chryseobacterium</taxon>
    </lineage>
</organism>
<gene>
    <name evidence="1" type="ORF">QX233_08080</name>
</gene>
<name>A0AAJ1VK56_9FLAO</name>